<dbReference type="EMBL" id="JAPDGR010000211">
    <property type="protein sequence ID" value="KAJ2993540.1"/>
    <property type="molecule type" value="Genomic_DNA"/>
</dbReference>
<evidence type="ECO:0000313" key="2">
    <source>
        <dbReference type="Proteomes" id="UP001143856"/>
    </source>
</evidence>
<gene>
    <name evidence="1" type="ORF">NUW58_g1812</name>
</gene>
<dbReference type="Proteomes" id="UP001143856">
    <property type="component" value="Unassembled WGS sequence"/>
</dbReference>
<proteinExistence type="predicted"/>
<protein>
    <submittedName>
        <fullName evidence="1">Uncharacterized protein</fullName>
    </submittedName>
</protein>
<keyword evidence="2" id="KW-1185">Reference proteome</keyword>
<sequence>MTLNNNQFKGPVPTGPSNKSSRGRRRRQPQSPQTQSSSTQGHHEQDQHPEPMTQETFIPFPVPFVRTSPPKYYYSVHPPPVYPPEIYEARYPKPQPQDPRPALASPGQEESGYGQIDAFTTPVTPEPIMRSVTSMSRNSHGPTQTGQFAEDREDEIEKYRREFEDARGFEDDHIYFPNAGRRSGYQSTRNSEATQNLPASASILTTDDDAAVRSNVKEWISNDHNQSCTARIFGTRVATHPCANGGMLPSSAISSGPPTTQLPDCHAAILTQTAKLEQTLTRTASPATIDVVLEAERDFNGLRHRLFACTGHRISHPPEDASPQAWNAPPTAIPNCTRPCLATDRPVLLGLSLLAERVVGLLEDIFRFAAKSAQSMDQASDFVWSTISGNSGPSARRLQRSLRNVGSKPCVSPEMDSYRALRLGEFLVEGRAKSNAMGRVLKLRVKRMLNALEVLDSAKQKRQKGEWNMGGKPSGGPLDWGGSTVVLDTVTGTLLDDLMRRMESLQGAMVLL</sequence>
<evidence type="ECO:0000313" key="1">
    <source>
        <dbReference type="EMBL" id="KAJ2993540.1"/>
    </source>
</evidence>
<reference evidence="1" key="1">
    <citation type="submission" date="2022-10" db="EMBL/GenBank/DDBJ databases">
        <title>Genome Sequence of Xylaria curta.</title>
        <authorList>
            <person name="Buettner E."/>
        </authorList>
    </citation>
    <scope>NUCLEOTIDE SEQUENCE</scope>
    <source>
        <strain evidence="1">Babe10</strain>
    </source>
</reference>
<comment type="caution">
    <text evidence="1">The sequence shown here is derived from an EMBL/GenBank/DDBJ whole genome shotgun (WGS) entry which is preliminary data.</text>
</comment>
<accession>A0ACC1PJ29</accession>
<organism evidence="1 2">
    <name type="scientific">Xylaria curta</name>
    <dbReference type="NCBI Taxonomy" id="42375"/>
    <lineage>
        <taxon>Eukaryota</taxon>
        <taxon>Fungi</taxon>
        <taxon>Dikarya</taxon>
        <taxon>Ascomycota</taxon>
        <taxon>Pezizomycotina</taxon>
        <taxon>Sordariomycetes</taxon>
        <taxon>Xylariomycetidae</taxon>
        <taxon>Xylariales</taxon>
        <taxon>Xylariaceae</taxon>
        <taxon>Xylaria</taxon>
    </lineage>
</organism>
<name>A0ACC1PJ29_9PEZI</name>